<dbReference type="RefSeq" id="WP_074447761.1">
    <property type="nucleotide sequence ID" value="NZ_FMAE01000004.1"/>
</dbReference>
<gene>
    <name evidence="1" type="ORF">GA0061099_100437</name>
</gene>
<organism evidence="1 2">
    <name type="scientific">Bradyrhizobium yuanmingense</name>
    <dbReference type="NCBI Taxonomy" id="108015"/>
    <lineage>
        <taxon>Bacteria</taxon>
        <taxon>Pseudomonadati</taxon>
        <taxon>Pseudomonadota</taxon>
        <taxon>Alphaproteobacteria</taxon>
        <taxon>Hyphomicrobiales</taxon>
        <taxon>Nitrobacteraceae</taxon>
        <taxon>Bradyrhizobium</taxon>
    </lineage>
</organism>
<proteinExistence type="predicted"/>
<evidence type="ECO:0000313" key="2">
    <source>
        <dbReference type="Proteomes" id="UP000183174"/>
    </source>
</evidence>
<name>A0A1C3VI59_9BRAD</name>
<dbReference type="EMBL" id="FMAE01000004">
    <property type="protein sequence ID" value="SCB27520.1"/>
    <property type="molecule type" value="Genomic_DNA"/>
</dbReference>
<reference evidence="1 2" key="1">
    <citation type="submission" date="2016-08" db="EMBL/GenBank/DDBJ databases">
        <authorList>
            <person name="Seilhamer J.J."/>
        </authorList>
    </citation>
    <scope>NUCLEOTIDE SEQUENCE [LARGE SCALE GENOMIC DNA]</scope>
    <source>
        <strain evidence="1 2">CCBAU 10071</strain>
    </source>
</reference>
<protein>
    <submittedName>
        <fullName evidence="1">Uncharacterized protein</fullName>
    </submittedName>
</protein>
<dbReference type="Proteomes" id="UP000183174">
    <property type="component" value="Unassembled WGS sequence"/>
</dbReference>
<sequence length="239" mass="26711">MDPLAARIIDAHGDIAKWRKFKSLSAKLQQGGALWGLKGHPGKLDETSVTVGLQDEWASHAPFGPDGKISSFRPDMVQLADRDGRVLEELKDPRASFAGHTLETPWSELQLAYFAGIAMWTYLNLPFLLARDGVQSERLSDWEEGGATWQRLRVTFPREVATHSTVQTLYADDHGLLKRHDYDVEIAGHTPGAHYIFDYADVQGFRIPTSRRIFPRGPDGRSLTEPLVVSIDLSHIKLA</sequence>
<evidence type="ECO:0000313" key="1">
    <source>
        <dbReference type="EMBL" id="SCB27520.1"/>
    </source>
</evidence>
<dbReference type="AlphaFoldDB" id="A0A1C3VI59"/>
<accession>A0A1C3VI59</accession>